<proteinExistence type="predicted"/>
<dbReference type="Proteomes" id="UP000663844">
    <property type="component" value="Unassembled WGS sequence"/>
</dbReference>
<feature type="non-terminal residue" evidence="1">
    <location>
        <position position="53"/>
    </location>
</feature>
<accession>A0A820HUL5</accession>
<protein>
    <submittedName>
        <fullName evidence="1">Uncharacterized protein</fullName>
    </submittedName>
</protein>
<comment type="caution">
    <text evidence="1">The sequence shown here is derived from an EMBL/GenBank/DDBJ whole genome shotgun (WGS) entry which is preliminary data.</text>
</comment>
<evidence type="ECO:0000313" key="1">
    <source>
        <dbReference type="EMBL" id="CAF4298441.1"/>
    </source>
</evidence>
<reference evidence="1" key="1">
    <citation type="submission" date="2021-02" db="EMBL/GenBank/DDBJ databases">
        <authorList>
            <person name="Nowell W R."/>
        </authorList>
    </citation>
    <scope>NUCLEOTIDE SEQUENCE</scope>
</reference>
<organism evidence="1 2">
    <name type="scientific">Adineta steineri</name>
    <dbReference type="NCBI Taxonomy" id="433720"/>
    <lineage>
        <taxon>Eukaryota</taxon>
        <taxon>Metazoa</taxon>
        <taxon>Spiralia</taxon>
        <taxon>Gnathifera</taxon>
        <taxon>Rotifera</taxon>
        <taxon>Eurotatoria</taxon>
        <taxon>Bdelloidea</taxon>
        <taxon>Adinetida</taxon>
        <taxon>Adinetidae</taxon>
        <taxon>Adineta</taxon>
    </lineage>
</organism>
<sequence length="53" mass="6334">MVKPDQTIQPEKTNRFELTEHGRLLTSDHPSKTRYLLYWGIKSKKYITNSIRN</sequence>
<gene>
    <name evidence="1" type="ORF">OXD698_LOCUS45960</name>
</gene>
<evidence type="ECO:0000313" key="2">
    <source>
        <dbReference type="Proteomes" id="UP000663844"/>
    </source>
</evidence>
<dbReference type="AlphaFoldDB" id="A0A820HUL5"/>
<dbReference type="EMBL" id="CAJOAZ010015894">
    <property type="protein sequence ID" value="CAF4298441.1"/>
    <property type="molecule type" value="Genomic_DNA"/>
</dbReference>
<name>A0A820HUL5_9BILA</name>